<dbReference type="PROSITE" id="PS50975">
    <property type="entry name" value="ATP_GRASP"/>
    <property type="match status" value="1"/>
</dbReference>
<protein>
    <submittedName>
        <fullName evidence="6">ATP-grasp domain-containing protein</fullName>
    </submittedName>
</protein>
<sequence length="465" mass="52501">MSRSKAIVFIENFLPLALTRRAMYAQDTGYSTYLITSVLSEQNWTSLRNFEENVREGKPSFTRICEVEHFDLDTLRSLLREIEQEADIAGLITGNGPFCKDGLVSAHTALLAEERNLPSQGSDALFRSHNKFLMRDAFRAKGMNTIDFGLAVDVQSAKEHADRIGYPVLMKPINGVASHLILKCSDETELIEHFNLAMEKLPHSSFQTLYEGTHTYPLANGEEVFFDPMRCLLIEQYIPGREVSVEVLITEDRYIALLTQDKAVLTEENNCVYEDLLITPPVRFTAEECQELEEYALAAARAIGLKNSIAHIELRYGENGLGPQVLEINPRLGGGFTHESLRTMVGLDFVPTYVELMSGTFEPKETYERLSEPHGMFLLYAPHAGLYEAVEGLEELKQMPGILNTMHPFPVGQLIHGDEEEVMLLLVWMKGESYEQILDSYQKVKQLVKFKIDPSQKPTGSNIVR</sequence>
<dbReference type="EMBL" id="JBHUIO010000011">
    <property type="protein sequence ID" value="MFD2171974.1"/>
    <property type="molecule type" value="Genomic_DNA"/>
</dbReference>
<gene>
    <name evidence="6" type="ORF">ACFSOY_18580</name>
</gene>
<evidence type="ECO:0000313" key="7">
    <source>
        <dbReference type="Proteomes" id="UP001597343"/>
    </source>
</evidence>
<keyword evidence="3 4" id="KW-0067">ATP-binding</keyword>
<evidence type="ECO:0000313" key="6">
    <source>
        <dbReference type="EMBL" id="MFD2171974.1"/>
    </source>
</evidence>
<evidence type="ECO:0000256" key="1">
    <source>
        <dbReference type="ARBA" id="ARBA00022598"/>
    </source>
</evidence>
<evidence type="ECO:0000256" key="3">
    <source>
        <dbReference type="ARBA" id="ARBA00022840"/>
    </source>
</evidence>
<dbReference type="InterPro" id="IPR052032">
    <property type="entry name" value="ATP-dep_AA_Ligase"/>
</dbReference>
<reference evidence="7" key="1">
    <citation type="journal article" date="2019" name="Int. J. Syst. Evol. Microbiol.">
        <title>The Global Catalogue of Microorganisms (GCM) 10K type strain sequencing project: providing services to taxonomists for standard genome sequencing and annotation.</title>
        <authorList>
            <consortium name="The Broad Institute Genomics Platform"/>
            <consortium name="The Broad Institute Genome Sequencing Center for Infectious Disease"/>
            <person name="Wu L."/>
            <person name="Ma J."/>
        </authorList>
    </citation>
    <scope>NUCLEOTIDE SEQUENCE [LARGE SCALE GENOMIC DNA]</scope>
    <source>
        <strain evidence="7">CGMCC 1.13574</strain>
    </source>
</reference>
<dbReference type="Proteomes" id="UP001597343">
    <property type="component" value="Unassembled WGS sequence"/>
</dbReference>
<proteinExistence type="predicted"/>
<dbReference type="PANTHER" id="PTHR43585">
    <property type="entry name" value="FUMIPYRROLE BIOSYNTHESIS PROTEIN C"/>
    <property type="match status" value="1"/>
</dbReference>
<name>A0ABW5A329_9BACL</name>
<evidence type="ECO:0000256" key="4">
    <source>
        <dbReference type="PROSITE-ProRule" id="PRU00409"/>
    </source>
</evidence>
<accession>A0ABW5A329</accession>
<evidence type="ECO:0000256" key="2">
    <source>
        <dbReference type="ARBA" id="ARBA00022741"/>
    </source>
</evidence>
<dbReference type="PANTHER" id="PTHR43585:SF2">
    <property type="entry name" value="ATP-GRASP ENZYME FSQD"/>
    <property type="match status" value="1"/>
</dbReference>
<dbReference type="Gene3D" id="3.30.470.20">
    <property type="entry name" value="ATP-grasp fold, B domain"/>
    <property type="match status" value="1"/>
</dbReference>
<dbReference type="RefSeq" id="WP_386049235.1">
    <property type="nucleotide sequence ID" value="NZ_JBHUIO010000011.1"/>
</dbReference>
<dbReference type="InterPro" id="IPR011761">
    <property type="entry name" value="ATP-grasp"/>
</dbReference>
<comment type="caution">
    <text evidence="6">The sequence shown here is derived from an EMBL/GenBank/DDBJ whole genome shotgun (WGS) entry which is preliminary data.</text>
</comment>
<dbReference type="Pfam" id="PF13535">
    <property type="entry name" value="ATP-grasp_4"/>
    <property type="match status" value="1"/>
</dbReference>
<dbReference type="SUPFAM" id="SSF56059">
    <property type="entry name" value="Glutathione synthetase ATP-binding domain-like"/>
    <property type="match status" value="1"/>
</dbReference>
<keyword evidence="7" id="KW-1185">Reference proteome</keyword>
<organism evidence="6 7">
    <name type="scientific">Tumebacillus lipolyticus</name>
    <dbReference type="NCBI Taxonomy" id="1280370"/>
    <lineage>
        <taxon>Bacteria</taxon>
        <taxon>Bacillati</taxon>
        <taxon>Bacillota</taxon>
        <taxon>Bacilli</taxon>
        <taxon>Bacillales</taxon>
        <taxon>Alicyclobacillaceae</taxon>
        <taxon>Tumebacillus</taxon>
    </lineage>
</organism>
<keyword evidence="2 4" id="KW-0547">Nucleotide-binding</keyword>
<evidence type="ECO:0000259" key="5">
    <source>
        <dbReference type="PROSITE" id="PS50975"/>
    </source>
</evidence>
<keyword evidence="1" id="KW-0436">Ligase</keyword>
<feature type="domain" description="ATP-grasp" evidence="5">
    <location>
        <begin position="135"/>
        <end position="358"/>
    </location>
</feature>